<reference evidence="1 2" key="1">
    <citation type="journal article" date="2015" name="PLoS ONE">
        <title>Rice-Infecting Pseudomonas Genomes Are Highly Accessorized and Harbor Multiple Putative Virulence Mechanisms to Cause Sheath Brown Rot.</title>
        <authorList>
            <person name="Quibod I.L."/>
            <person name="Grande G."/>
            <person name="Oreiro E.G."/>
            <person name="Borja F.N."/>
            <person name="Dossa G.S."/>
            <person name="Mauleon R."/>
            <person name="Cruz C.V."/>
            <person name="Oliva R."/>
        </authorList>
    </citation>
    <scope>NUCLEOTIDE SEQUENCE [LARGE SCALE GENOMIC DNA]</scope>
    <source>
        <strain evidence="1 2">IRRI 6609</strain>
    </source>
</reference>
<gene>
    <name evidence="1" type="ORF">PF66_04228</name>
</gene>
<keyword evidence="2" id="KW-1185">Reference proteome</keyword>
<accession>A0A0M9GEU1</accession>
<dbReference type="OrthoDB" id="6891635at2"/>
<name>A0A0M9GEU1_9PSED</name>
<dbReference type="RefSeq" id="WP_054063708.1">
    <property type="nucleotide sequence ID" value="NZ_JSYZ01000016.1"/>
</dbReference>
<evidence type="ECO:0000313" key="1">
    <source>
        <dbReference type="EMBL" id="KPA89376.1"/>
    </source>
</evidence>
<proteinExistence type="predicted"/>
<comment type="caution">
    <text evidence="1">The sequence shown here is derived from an EMBL/GenBank/DDBJ whole genome shotgun (WGS) entry which is preliminary data.</text>
</comment>
<dbReference type="EMBL" id="JSYZ01000016">
    <property type="protein sequence ID" value="KPA89376.1"/>
    <property type="molecule type" value="Genomic_DNA"/>
</dbReference>
<organism evidence="1 2">
    <name type="scientific">Pseudomonas asplenii</name>
    <dbReference type="NCBI Taxonomy" id="53407"/>
    <lineage>
        <taxon>Bacteria</taxon>
        <taxon>Pseudomonadati</taxon>
        <taxon>Pseudomonadota</taxon>
        <taxon>Gammaproteobacteria</taxon>
        <taxon>Pseudomonadales</taxon>
        <taxon>Pseudomonadaceae</taxon>
        <taxon>Pseudomonas</taxon>
    </lineage>
</organism>
<evidence type="ECO:0000313" key="2">
    <source>
        <dbReference type="Proteomes" id="UP000037931"/>
    </source>
</evidence>
<sequence>MINPRTKTEWLAYWQQHLDNHQSRLDNPEAHRIICLDISREMAAAQIIDPLEKLEMDEIANAAYWHAVETLIDCEPAFMTAGFYDLVPRHGGPAIGKISTMIYYPDATEEELGPWAAQVITENGTRRLVFRINAEVWDMNGLSVTRPDGSVYDLVLIGQRINGREYSNIDDPDAYRALADTAQIALENHDFGAYQRARPLLAAAAFTKCPTCMDRFALSDDCHKCKGRGFTRRKSY</sequence>
<dbReference type="Proteomes" id="UP000037931">
    <property type="component" value="Unassembled WGS sequence"/>
</dbReference>
<protein>
    <submittedName>
        <fullName evidence="1">Uncharacterized protein</fullName>
    </submittedName>
</protein>
<dbReference type="PATRIC" id="fig|50340.43.peg.1531"/>
<dbReference type="AlphaFoldDB" id="A0A0M9GEU1"/>